<comment type="catalytic activity">
    <reaction evidence="7">
        <text>D-galactose(in) = D-galactose(out)</text>
        <dbReference type="Rhea" id="RHEA:34915"/>
        <dbReference type="ChEBI" id="CHEBI:4139"/>
    </reaction>
    <physiologicalReaction direction="right-to-left" evidence="7">
        <dbReference type="Rhea" id="RHEA:34917"/>
    </physiologicalReaction>
</comment>
<name>A0ABQ6N428_9STRA</name>
<dbReference type="Proteomes" id="UP001165060">
    <property type="component" value="Unassembled WGS sequence"/>
</dbReference>
<feature type="transmembrane region" description="Helical" evidence="14">
    <location>
        <begin position="86"/>
        <end position="106"/>
    </location>
</feature>
<feature type="domain" description="Major facilitator superfamily (MFS) profile" evidence="15">
    <location>
        <begin position="11"/>
        <end position="464"/>
    </location>
</feature>
<comment type="caution">
    <text evidence="16">The sequence shown here is derived from an EMBL/GenBank/DDBJ whole genome shotgun (WGS) entry which is preliminary data.</text>
</comment>
<dbReference type="InterPro" id="IPR003663">
    <property type="entry name" value="Sugar/inositol_transpt"/>
</dbReference>
<evidence type="ECO:0000313" key="16">
    <source>
        <dbReference type="EMBL" id="GMI39368.1"/>
    </source>
</evidence>
<dbReference type="Pfam" id="PF00083">
    <property type="entry name" value="Sugar_tr"/>
    <property type="match status" value="1"/>
</dbReference>
<feature type="transmembrane region" description="Helical" evidence="14">
    <location>
        <begin position="151"/>
        <end position="170"/>
    </location>
</feature>
<gene>
    <name evidence="16" type="ORF">TeGR_g8419</name>
</gene>
<organism evidence="16 17">
    <name type="scientific">Tetraparma gracilis</name>
    <dbReference type="NCBI Taxonomy" id="2962635"/>
    <lineage>
        <taxon>Eukaryota</taxon>
        <taxon>Sar</taxon>
        <taxon>Stramenopiles</taxon>
        <taxon>Ochrophyta</taxon>
        <taxon>Bolidophyceae</taxon>
        <taxon>Parmales</taxon>
        <taxon>Triparmaceae</taxon>
        <taxon>Tetraparma</taxon>
    </lineage>
</organism>
<feature type="transmembrane region" description="Helical" evidence="14">
    <location>
        <begin position="284"/>
        <end position="304"/>
    </location>
</feature>
<dbReference type="InterPro" id="IPR005829">
    <property type="entry name" value="Sugar_transporter_CS"/>
</dbReference>
<feature type="transmembrane region" description="Helical" evidence="14">
    <location>
        <begin position="352"/>
        <end position="373"/>
    </location>
</feature>
<proteinExistence type="inferred from homology"/>
<keyword evidence="17" id="KW-1185">Reference proteome</keyword>
<evidence type="ECO:0000256" key="4">
    <source>
        <dbReference type="ARBA" id="ARBA00022692"/>
    </source>
</evidence>
<comment type="catalytic activity">
    <reaction evidence="11">
        <text>D-glucosamine(out) = D-glucosamine(in)</text>
        <dbReference type="Rhea" id="RHEA:78423"/>
        <dbReference type="ChEBI" id="CHEBI:58723"/>
    </reaction>
    <physiologicalReaction direction="left-to-right" evidence="11">
        <dbReference type="Rhea" id="RHEA:78424"/>
    </physiologicalReaction>
</comment>
<feature type="transmembrane region" description="Helical" evidence="14">
    <location>
        <begin position="58"/>
        <end position="79"/>
    </location>
</feature>
<evidence type="ECO:0000256" key="1">
    <source>
        <dbReference type="ARBA" id="ARBA00004141"/>
    </source>
</evidence>
<comment type="catalytic activity">
    <reaction evidence="8">
        <text>D-glucose(out) = D-glucose(in)</text>
        <dbReference type="Rhea" id="RHEA:60376"/>
        <dbReference type="ChEBI" id="CHEBI:4167"/>
    </reaction>
    <physiologicalReaction direction="left-to-right" evidence="8">
        <dbReference type="Rhea" id="RHEA:60377"/>
    </physiologicalReaction>
</comment>
<dbReference type="SUPFAM" id="SSF103473">
    <property type="entry name" value="MFS general substrate transporter"/>
    <property type="match status" value="1"/>
</dbReference>
<evidence type="ECO:0000256" key="5">
    <source>
        <dbReference type="ARBA" id="ARBA00022989"/>
    </source>
</evidence>
<comment type="catalytic activity">
    <reaction evidence="10">
        <text>D-mannose(out) = D-mannose(in)</text>
        <dbReference type="Rhea" id="RHEA:78391"/>
        <dbReference type="ChEBI" id="CHEBI:4208"/>
    </reaction>
    <physiologicalReaction direction="left-to-right" evidence="10">
        <dbReference type="Rhea" id="RHEA:78392"/>
    </physiologicalReaction>
</comment>
<feature type="transmembrane region" description="Helical" evidence="14">
    <location>
        <begin position="410"/>
        <end position="434"/>
    </location>
</feature>
<evidence type="ECO:0000256" key="3">
    <source>
        <dbReference type="ARBA" id="ARBA00011738"/>
    </source>
</evidence>
<comment type="catalytic activity">
    <reaction evidence="9">
        <text>D-xylose(out) = D-xylose(in)</text>
        <dbReference type="Rhea" id="RHEA:78427"/>
        <dbReference type="ChEBI" id="CHEBI:53455"/>
    </reaction>
    <physiologicalReaction direction="left-to-right" evidence="9">
        <dbReference type="Rhea" id="RHEA:78428"/>
    </physiologicalReaction>
</comment>
<keyword evidence="5 14" id="KW-1133">Transmembrane helix</keyword>
<keyword evidence="4 14" id="KW-0812">Transmembrane</keyword>
<dbReference type="EMBL" id="BRYB01000869">
    <property type="protein sequence ID" value="GMI39368.1"/>
    <property type="molecule type" value="Genomic_DNA"/>
</dbReference>
<evidence type="ECO:0000256" key="10">
    <source>
        <dbReference type="ARBA" id="ARBA00044662"/>
    </source>
</evidence>
<comment type="catalytic activity">
    <reaction evidence="12">
        <text>D-fructose(out) = D-fructose(in)</text>
        <dbReference type="Rhea" id="RHEA:60372"/>
        <dbReference type="ChEBI" id="CHEBI:37721"/>
    </reaction>
    <physiologicalReaction direction="left-to-right" evidence="12">
        <dbReference type="Rhea" id="RHEA:60373"/>
    </physiologicalReaction>
</comment>
<comment type="subunit">
    <text evidence="3">Homodimer.</text>
</comment>
<comment type="subcellular location">
    <subcellularLocation>
        <location evidence="1">Membrane</location>
        <topology evidence="1">Multi-pass membrane protein</topology>
    </subcellularLocation>
</comment>
<evidence type="ECO:0000256" key="8">
    <source>
        <dbReference type="ARBA" id="ARBA00044648"/>
    </source>
</evidence>
<feature type="transmembrane region" description="Helical" evidence="14">
    <location>
        <begin position="379"/>
        <end position="403"/>
    </location>
</feature>
<feature type="transmembrane region" description="Helical" evidence="14">
    <location>
        <begin position="118"/>
        <end position="139"/>
    </location>
</feature>
<evidence type="ECO:0000256" key="13">
    <source>
        <dbReference type="ARBA" id="ARBA00044780"/>
    </source>
</evidence>
<feature type="transmembrane region" description="Helical" evidence="14">
    <location>
        <begin position="12"/>
        <end position="32"/>
    </location>
</feature>
<evidence type="ECO:0000256" key="11">
    <source>
        <dbReference type="ARBA" id="ARBA00044668"/>
    </source>
</evidence>
<evidence type="ECO:0000256" key="12">
    <source>
        <dbReference type="ARBA" id="ARBA00044710"/>
    </source>
</evidence>
<evidence type="ECO:0000256" key="9">
    <source>
        <dbReference type="ARBA" id="ARBA00044656"/>
    </source>
</evidence>
<evidence type="ECO:0000256" key="2">
    <source>
        <dbReference type="ARBA" id="ARBA00010992"/>
    </source>
</evidence>
<keyword evidence="6 14" id="KW-0472">Membrane</keyword>
<dbReference type="PROSITE" id="PS50850">
    <property type="entry name" value="MFS"/>
    <property type="match status" value="1"/>
</dbReference>
<protein>
    <recommendedName>
        <fullName evidence="13">Hexose transporter 1</fullName>
    </recommendedName>
</protein>
<dbReference type="InterPro" id="IPR005828">
    <property type="entry name" value="MFS_sugar_transport-like"/>
</dbReference>
<dbReference type="InterPro" id="IPR036259">
    <property type="entry name" value="MFS_trans_sf"/>
</dbReference>
<evidence type="ECO:0000313" key="17">
    <source>
        <dbReference type="Proteomes" id="UP001165060"/>
    </source>
</evidence>
<dbReference type="Gene3D" id="1.20.1250.20">
    <property type="entry name" value="MFS general substrate transporter like domains"/>
    <property type="match status" value="1"/>
</dbReference>
<reference evidence="16 17" key="1">
    <citation type="journal article" date="2023" name="Commun. Biol.">
        <title>Genome analysis of Parmales, the sister group of diatoms, reveals the evolutionary specialization of diatoms from phago-mixotrophs to photoautotrophs.</title>
        <authorList>
            <person name="Ban H."/>
            <person name="Sato S."/>
            <person name="Yoshikawa S."/>
            <person name="Yamada K."/>
            <person name="Nakamura Y."/>
            <person name="Ichinomiya M."/>
            <person name="Sato N."/>
            <person name="Blanc-Mathieu R."/>
            <person name="Endo H."/>
            <person name="Kuwata A."/>
            <person name="Ogata H."/>
        </authorList>
    </citation>
    <scope>NUCLEOTIDE SEQUENCE [LARGE SCALE GENOMIC DNA]</scope>
</reference>
<dbReference type="InterPro" id="IPR020846">
    <property type="entry name" value="MFS_dom"/>
</dbReference>
<sequence>MPSPLLPALLRTWPAYTIGLTGGFLVSALAPFSPQLQLQFGWCAKPPLYGCGGGRRNFAYASLALFVGAIVGCLVCRFVAEVGRVFALRMICCFVVPGSLIAAFAFDTAATSGLWMLIAGRFIAGIGVGWVCICCPLYVSEAVATEHRGKFLMVSFLSQAAGSLAASLLGLAARHSPGSPGFADTPFDRWWWRAVLLTPVPLCLLSLLSLARLRETPYILCKRGDPAAARAFLAEVHGGGADPAALREEFEAASGQAERSLSETLERPEARLAIGGKRGEYRHALFVGASLGLLQNLSGARALLTSSASIFEAAGLQPYDANVAAAMLALLLVLSILASLLIIDDWGRRKSLLVSFSGQALSALVGAAGYWAGKGDVPAIVGIFLFMLAYGLGVAGIPCAYLAEIYPRDFAPFGMGIGAACNWLGIAVMTFVTLTFSNAVVLTTLLVISAIACVFVTVFVRETKDNSIYGSPFFSEAVQMGRS</sequence>
<comment type="similarity">
    <text evidence="2">Belongs to the major facilitator superfamily. Sugar transporter (TC 2.A.1.1) family.</text>
</comment>
<feature type="transmembrane region" description="Helical" evidence="14">
    <location>
        <begin position="324"/>
        <end position="343"/>
    </location>
</feature>
<evidence type="ECO:0000256" key="7">
    <source>
        <dbReference type="ARBA" id="ARBA00044637"/>
    </source>
</evidence>
<evidence type="ECO:0000256" key="14">
    <source>
        <dbReference type="SAM" id="Phobius"/>
    </source>
</evidence>
<feature type="transmembrane region" description="Helical" evidence="14">
    <location>
        <begin position="190"/>
        <end position="213"/>
    </location>
</feature>
<evidence type="ECO:0000256" key="6">
    <source>
        <dbReference type="ARBA" id="ARBA00023136"/>
    </source>
</evidence>
<dbReference type="PRINTS" id="PR00171">
    <property type="entry name" value="SUGRTRNSPORT"/>
</dbReference>
<accession>A0ABQ6N428</accession>
<dbReference type="InterPro" id="IPR050360">
    <property type="entry name" value="MFS_Sugar_Transporters"/>
</dbReference>
<dbReference type="PROSITE" id="PS00217">
    <property type="entry name" value="SUGAR_TRANSPORT_2"/>
    <property type="match status" value="1"/>
</dbReference>
<feature type="transmembrane region" description="Helical" evidence="14">
    <location>
        <begin position="440"/>
        <end position="460"/>
    </location>
</feature>
<evidence type="ECO:0000259" key="15">
    <source>
        <dbReference type="PROSITE" id="PS50850"/>
    </source>
</evidence>
<dbReference type="PANTHER" id="PTHR48022">
    <property type="entry name" value="PLASTIDIC GLUCOSE TRANSPORTER 4"/>
    <property type="match status" value="1"/>
</dbReference>
<dbReference type="PANTHER" id="PTHR48022:SF2">
    <property type="entry name" value="PLASTIDIC GLUCOSE TRANSPORTER 4"/>
    <property type="match status" value="1"/>
</dbReference>